<organism evidence="3 4">
    <name type="scientific">Imshaugia aleurites</name>
    <dbReference type="NCBI Taxonomy" id="172621"/>
    <lineage>
        <taxon>Eukaryota</taxon>
        <taxon>Fungi</taxon>
        <taxon>Dikarya</taxon>
        <taxon>Ascomycota</taxon>
        <taxon>Pezizomycotina</taxon>
        <taxon>Lecanoromycetes</taxon>
        <taxon>OSLEUM clade</taxon>
        <taxon>Lecanoromycetidae</taxon>
        <taxon>Lecanorales</taxon>
        <taxon>Lecanorineae</taxon>
        <taxon>Parmeliaceae</taxon>
        <taxon>Imshaugia</taxon>
    </lineage>
</organism>
<dbReference type="InterPro" id="IPR046529">
    <property type="entry name" value="DUF6594"/>
</dbReference>
<dbReference type="Proteomes" id="UP000664534">
    <property type="component" value="Unassembled WGS sequence"/>
</dbReference>
<keyword evidence="4" id="KW-1185">Reference proteome</keyword>
<evidence type="ECO:0000256" key="1">
    <source>
        <dbReference type="SAM" id="Phobius"/>
    </source>
</evidence>
<dbReference type="EMBL" id="CAJPDT010000003">
    <property type="protein sequence ID" value="CAF9907039.1"/>
    <property type="molecule type" value="Genomic_DNA"/>
</dbReference>
<dbReference type="PANTHER" id="PTHR34502">
    <property type="entry name" value="DUF6594 DOMAIN-CONTAINING PROTEIN-RELATED"/>
    <property type="match status" value="1"/>
</dbReference>
<keyword evidence="1" id="KW-0812">Transmembrane</keyword>
<feature type="transmembrane region" description="Helical" evidence="1">
    <location>
        <begin position="260"/>
        <end position="280"/>
    </location>
</feature>
<accession>A0A8H3EI66</accession>
<evidence type="ECO:0000259" key="2">
    <source>
        <dbReference type="Pfam" id="PF20237"/>
    </source>
</evidence>
<proteinExistence type="predicted"/>
<protein>
    <recommendedName>
        <fullName evidence="2">DUF6594 domain-containing protein</fullName>
    </recommendedName>
</protein>
<dbReference type="Pfam" id="PF20237">
    <property type="entry name" value="DUF6594"/>
    <property type="match status" value="1"/>
</dbReference>
<evidence type="ECO:0000313" key="3">
    <source>
        <dbReference type="EMBL" id="CAF9907039.1"/>
    </source>
</evidence>
<dbReference type="AlphaFoldDB" id="A0A8H3EI66"/>
<feature type="transmembrane region" description="Helical" evidence="1">
    <location>
        <begin position="230"/>
        <end position="253"/>
    </location>
</feature>
<gene>
    <name evidence="3" type="ORF">IMSHALPRED_005424</name>
</gene>
<sequence length="287" mass="32652">MALLPKYNTNVHKQPLRRQLSRVPTAKQLVTPPNKLQTTGYAQAASFIATDKELAVYRRFDRTAARVLLVMQSEILSKQNRLDTLDQEDANDPKEKGFLSSATIYEELPERDPRDEEKYKLLRELRQLLKEYYELLSAHSEVLKFSSPPVRVKNALTGWLDNEQCFIGLGEQAYFQEHKDLVALRPAKGEDRLSQFLRDHCSHWMKKSREPHRQPWDRLYYLPETRISKAVGALSILMAGVLLVGAIISLVLSTARRSELFAATAAYAAVLVVFVSGNLASPGQQRN</sequence>
<reference evidence="3" key="1">
    <citation type="submission" date="2021-03" db="EMBL/GenBank/DDBJ databases">
        <authorList>
            <person name="Tagirdzhanova G."/>
        </authorList>
    </citation>
    <scope>NUCLEOTIDE SEQUENCE</scope>
</reference>
<keyword evidence="1" id="KW-0472">Membrane</keyword>
<evidence type="ECO:0000313" key="4">
    <source>
        <dbReference type="Proteomes" id="UP000664534"/>
    </source>
</evidence>
<comment type="caution">
    <text evidence="3">The sequence shown here is derived from an EMBL/GenBank/DDBJ whole genome shotgun (WGS) entry which is preliminary data.</text>
</comment>
<dbReference type="OrthoDB" id="3533814at2759"/>
<feature type="domain" description="DUF6594" evidence="2">
    <location>
        <begin position="41"/>
        <end position="251"/>
    </location>
</feature>
<name>A0A8H3EI66_9LECA</name>
<keyword evidence="1" id="KW-1133">Transmembrane helix</keyword>
<dbReference type="PANTHER" id="PTHR34502:SF4">
    <property type="entry name" value="DUF6594 DOMAIN-CONTAINING PROTEIN"/>
    <property type="match status" value="1"/>
</dbReference>